<keyword evidence="5" id="KW-1185">Reference proteome</keyword>
<dbReference type="Gene3D" id="3.40.30.10">
    <property type="entry name" value="Glutaredoxin"/>
    <property type="match status" value="1"/>
</dbReference>
<feature type="region of interest" description="Disordered" evidence="3">
    <location>
        <begin position="124"/>
        <end position="145"/>
    </location>
</feature>
<evidence type="ECO:0000256" key="2">
    <source>
        <dbReference type="PROSITE-ProRule" id="PRU01282"/>
    </source>
</evidence>
<gene>
    <name evidence="4" type="ORF">QOZ94_002089</name>
</gene>
<sequence>MATVVFYEKPGCGTNARQKLMLANAGHALEVKSLLAEPWTVARLKSFFGQTPVASWFNPAAPAVKSGAVDPAAMEAEAALALMVEQPILIRRPLVEVEGARCAGFDREPVLSLLGAGVVPPEGCSRPADGASCPDPTAATPSVQP</sequence>
<dbReference type="SUPFAM" id="SSF52833">
    <property type="entry name" value="Thioredoxin-like"/>
    <property type="match status" value="1"/>
</dbReference>
<dbReference type="PANTHER" id="PTHR30041">
    <property type="entry name" value="ARSENATE REDUCTASE"/>
    <property type="match status" value="1"/>
</dbReference>
<evidence type="ECO:0000313" key="4">
    <source>
        <dbReference type="EMBL" id="MDQ0505293.1"/>
    </source>
</evidence>
<name>A0ABU0LDS9_XANAG</name>
<protein>
    <submittedName>
        <fullName evidence="4">Nitrogenase-associated protein</fullName>
    </submittedName>
</protein>
<dbReference type="Pfam" id="PF03960">
    <property type="entry name" value="ArsC"/>
    <property type="match status" value="1"/>
</dbReference>
<comment type="similarity">
    <text evidence="1 2">Belongs to the ArsC family.</text>
</comment>
<dbReference type="PROSITE" id="PS51353">
    <property type="entry name" value="ARSC"/>
    <property type="match status" value="1"/>
</dbReference>
<dbReference type="NCBIfam" id="TIGR01616">
    <property type="entry name" value="nitro_assoc"/>
    <property type="match status" value="1"/>
</dbReference>
<proteinExistence type="inferred from homology"/>
<dbReference type="EMBL" id="JAUSVY010000004">
    <property type="protein sequence ID" value="MDQ0505293.1"/>
    <property type="molecule type" value="Genomic_DNA"/>
</dbReference>
<reference evidence="4 5" key="1">
    <citation type="submission" date="2023-07" db="EMBL/GenBank/DDBJ databases">
        <title>Genomic Encyclopedia of Type Strains, Phase IV (KMG-IV): sequencing the most valuable type-strain genomes for metagenomic binning, comparative biology and taxonomic classification.</title>
        <authorList>
            <person name="Goeker M."/>
        </authorList>
    </citation>
    <scope>NUCLEOTIDE SEQUENCE [LARGE SCALE GENOMIC DNA]</scope>
    <source>
        <strain evidence="4 5">DSM 3770</strain>
    </source>
</reference>
<dbReference type="RefSeq" id="WP_237344467.1">
    <property type="nucleotide sequence ID" value="NZ_JABWGX010000004.1"/>
</dbReference>
<dbReference type="InterPro" id="IPR006660">
    <property type="entry name" value="Arsenate_reductase-like"/>
</dbReference>
<accession>A0ABU0LDS9</accession>
<organism evidence="4 5">
    <name type="scientific">Xanthobacter agilis</name>
    <dbReference type="NCBI Taxonomy" id="47492"/>
    <lineage>
        <taxon>Bacteria</taxon>
        <taxon>Pseudomonadati</taxon>
        <taxon>Pseudomonadota</taxon>
        <taxon>Alphaproteobacteria</taxon>
        <taxon>Hyphomicrobiales</taxon>
        <taxon>Xanthobacteraceae</taxon>
        <taxon>Xanthobacter</taxon>
    </lineage>
</organism>
<dbReference type="InterPro" id="IPR036249">
    <property type="entry name" value="Thioredoxin-like_sf"/>
</dbReference>
<evidence type="ECO:0000256" key="1">
    <source>
        <dbReference type="ARBA" id="ARBA00007198"/>
    </source>
</evidence>
<evidence type="ECO:0000256" key="3">
    <source>
        <dbReference type="SAM" id="MobiDB-lite"/>
    </source>
</evidence>
<evidence type="ECO:0000313" key="5">
    <source>
        <dbReference type="Proteomes" id="UP001241747"/>
    </source>
</evidence>
<dbReference type="PANTHER" id="PTHR30041:SF8">
    <property type="entry name" value="PROTEIN YFFB"/>
    <property type="match status" value="1"/>
</dbReference>
<comment type="caution">
    <text evidence="4">The sequence shown here is derived from an EMBL/GenBank/DDBJ whole genome shotgun (WGS) entry which is preliminary data.</text>
</comment>
<dbReference type="InterPro" id="IPR006503">
    <property type="entry name" value="Nase-assoc"/>
</dbReference>
<dbReference type="Proteomes" id="UP001241747">
    <property type="component" value="Unassembled WGS sequence"/>
</dbReference>